<accession>A0ABN9VB42</accession>
<evidence type="ECO:0000313" key="1">
    <source>
        <dbReference type="EMBL" id="CAK0870092.1"/>
    </source>
</evidence>
<dbReference type="EMBL" id="CAUYUJ010016924">
    <property type="protein sequence ID" value="CAK0870092.1"/>
    <property type="molecule type" value="Genomic_DNA"/>
</dbReference>
<keyword evidence="2" id="KW-1185">Reference proteome</keyword>
<sequence>MQCRLYGRSCVVNHSGANSVVESMFVCVIHFGRSPRRQVRAVGTQSYCSTRDRVSIEWHARRTEALRVLPAPHDRERELRGAELQNSLEEARSAYCPKSMWTSGVTQPRANDPNDFVNQGEISFHSGSACQ</sequence>
<comment type="caution">
    <text evidence="1">The sequence shown here is derived from an EMBL/GenBank/DDBJ whole genome shotgun (WGS) entry which is preliminary data.</text>
</comment>
<gene>
    <name evidence="1" type="ORF">PCOR1329_LOCUS56285</name>
</gene>
<reference evidence="1" key="1">
    <citation type="submission" date="2023-10" db="EMBL/GenBank/DDBJ databases">
        <authorList>
            <person name="Chen Y."/>
            <person name="Shah S."/>
            <person name="Dougan E. K."/>
            <person name="Thang M."/>
            <person name="Chan C."/>
        </authorList>
    </citation>
    <scope>NUCLEOTIDE SEQUENCE [LARGE SCALE GENOMIC DNA]</scope>
</reference>
<name>A0ABN9VB42_9DINO</name>
<proteinExistence type="predicted"/>
<protein>
    <submittedName>
        <fullName evidence="1">Uncharacterized protein</fullName>
    </submittedName>
</protein>
<organism evidence="1 2">
    <name type="scientific">Prorocentrum cordatum</name>
    <dbReference type="NCBI Taxonomy" id="2364126"/>
    <lineage>
        <taxon>Eukaryota</taxon>
        <taxon>Sar</taxon>
        <taxon>Alveolata</taxon>
        <taxon>Dinophyceae</taxon>
        <taxon>Prorocentrales</taxon>
        <taxon>Prorocentraceae</taxon>
        <taxon>Prorocentrum</taxon>
    </lineage>
</organism>
<dbReference type="Proteomes" id="UP001189429">
    <property type="component" value="Unassembled WGS sequence"/>
</dbReference>
<evidence type="ECO:0000313" key="2">
    <source>
        <dbReference type="Proteomes" id="UP001189429"/>
    </source>
</evidence>